<feature type="transmembrane region" description="Helical" evidence="8">
    <location>
        <begin position="6"/>
        <end position="24"/>
    </location>
</feature>
<comment type="similarity">
    <text evidence="2 8">Belongs to the Casparian strip membrane proteins (CASP) family.</text>
</comment>
<evidence type="ECO:0000256" key="2">
    <source>
        <dbReference type="ARBA" id="ARBA00007651"/>
    </source>
</evidence>
<feature type="transmembrane region" description="Helical" evidence="8">
    <location>
        <begin position="100"/>
        <end position="121"/>
    </location>
</feature>
<comment type="subcellular location">
    <subcellularLocation>
        <location evidence="1 8">Cell membrane</location>
        <topology evidence="1 8">Multi-pass membrane protein</topology>
    </subcellularLocation>
</comment>
<evidence type="ECO:0000256" key="5">
    <source>
        <dbReference type="ARBA" id="ARBA00022692"/>
    </source>
</evidence>
<dbReference type="PANTHER" id="PTHR33573:SF17">
    <property type="entry name" value="CASP-LIKE PROTEIN 4D1"/>
    <property type="match status" value="1"/>
</dbReference>
<gene>
    <name evidence="10" type="ORF">L1049_027424</name>
</gene>
<organism evidence="10 11">
    <name type="scientific">Liquidambar formosana</name>
    <name type="common">Formosan gum</name>
    <dbReference type="NCBI Taxonomy" id="63359"/>
    <lineage>
        <taxon>Eukaryota</taxon>
        <taxon>Viridiplantae</taxon>
        <taxon>Streptophyta</taxon>
        <taxon>Embryophyta</taxon>
        <taxon>Tracheophyta</taxon>
        <taxon>Spermatophyta</taxon>
        <taxon>Magnoliopsida</taxon>
        <taxon>eudicotyledons</taxon>
        <taxon>Gunneridae</taxon>
        <taxon>Pentapetalae</taxon>
        <taxon>Saxifragales</taxon>
        <taxon>Altingiaceae</taxon>
        <taxon>Liquidambar</taxon>
    </lineage>
</organism>
<dbReference type="GO" id="GO:0005886">
    <property type="term" value="C:plasma membrane"/>
    <property type="evidence" value="ECO:0007669"/>
    <property type="project" value="UniProtKB-SubCell"/>
</dbReference>
<keyword evidence="4 8" id="KW-1003">Cell membrane</keyword>
<dbReference type="EMBL" id="JBBPBK010000009">
    <property type="protein sequence ID" value="KAK9277867.1"/>
    <property type="molecule type" value="Genomic_DNA"/>
</dbReference>
<comment type="caution">
    <text evidence="10">The sequence shown here is derived from an EMBL/GenBank/DDBJ whole genome shotgun (WGS) entry which is preliminary data.</text>
</comment>
<evidence type="ECO:0000313" key="10">
    <source>
        <dbReference type="EMBL" id="KAK9277867.1"/>
    </source>
</evidence>
<dbReference type="Pfam" id="PF04535">
    <property type="entry name" value="CASP_dom"/>
    <property type="match status" value="1"/>
</dbReference>
<evidence type="ECO:0000256" key="8">
    <source>
        <dbReference type="RuleBase" id="RU361233"/>
    </source>
</evidence>
<dbReference type="PANTHER" id="PTHR33573">
    <property type="entry name" value="CASP-LIKE PROTEIN 4A4"/>
    <property type="match status" value="1"/>
</dbReference>
<dbReference type="InterPro" id="IPR006702">
    <property type="entry name" value="CASP_dom"/>
</dbReference>
<dbReference type="Proteomes" id="UP001415857">
    <property type="component" value="Unassembled WGS sequence"/>
</dbReference>
<evidence type="ECO:0000259" key="9">
    <source>
        <dbReference type="Pfam" id="PF04535"/>
    </source>
</evidence>
<comment type="subunit">
    <text evidence="3 8">Homodimer and heterodimers.</text>
</comment>
<evidence type="ECO:0000256" key="4">
    <source>
        <dbReference type="ARBA" id="ARBA00022475"/>
    </source>
</evidence>
<comment type="caution">
    <text evidence="8">Lacks conserved residue(s) required for the propagation of feature annotation.</text>
</comment>
<keyword evidence="6 8" id="KW-1133">Transmembrane helix</keyword>
<evidence type="ECO:0000256" key="3">
    <source>
        <dbReference type="ARBA" id="ARBA00011489"/>
    </source>
</evidence>
<evidence type="ECO:0000313" key="11">
    <source>
        <dbReference type="Proteomes" id="UP001415857"/>
    </source>
</evidence>
<keyword evidence="11" id="KW-1185">Reference proteome</keyword>
<keyword evidence="7 8" id="KW-0472">Membrane</keyword>
<dbReference type="AlphaFoldDB" id="A0AAP0WSG7"/>
<feature type="domain" description="Casparian strip membrane protein" evidence="9">
    <location>
        <begin position="5"/>
        <end position="63"/>
    </location>
</feature>
<reference evidence="10 11" key="1">
    <citation type="journal article" date="2024" name="Plant J.">
        <title>Genome sequences and population genomics reveal climatic adaptation and genomic divergence between two closely related sweetgum species.</title>
        <authorList>
            <person name="Xu W.Q."/>
            <person name="Ren C.Q."/>
            <person name="Zhang X.Y."/>
            <person name="Comes H.P."/>
            <person name="Liu X.H."/>
            <person name="Li Y.G."/>
            <person name="Kettle C.J."/>
            <person name="Jalonen R."/>
            <person name="Gaisberger H."/>
            <person name="Ma Y.Z."/>
            <person name="Qiu Y.X."/>
        </authorList>
    </citation>
    <scope>NUCLEOTIDE SEQUENCE [LARGE SCALE GENOMIC DNA]</scope>
    <source>
        <strain evidence="10">Hangzhou</strain>
    </source>
</reference>
<accession>A0AAP0WSG7</accession>
<protein>
    <recommendedName>
        <fullName evidence="8">CASP-like protein</fullName>
    </recommendedName>
</protein>
<sequence length="131" mass="14246">MFSPAGVIGFAYTLFQIPFAVYYVSTGKRMISNDCLPEFDFYGDKVISYLLATGTGAGFGVTFEFKKFLNALFDSLVALNVAGADELRSKSERFLDRGNIATGLLFLGFLCMVVLSVLSSIDRNTSKGFSG</sequence>
<keyword evidence="5 8" id="KW-0812">Transmembrane</keyword>
<evidence type="ECO:0000256" key="6">
    <source>
        <dbReference type="ARBA" id="ARBA00022989"/>
    </source>
</evidence>
<proteinExistence type="inferred from homology"/>
<evidence type="ECO:0000256" key="1">
    <source>
        <dbReference type="ARBA" id="ARBA00004651"/>
    </source>
</evidence>
<evidence type="ECO:0000256" key="7">
    <source>
        <dbReference type="ARBA" id="ARBA00023136"/>
    </source>
</evidence>
<name>A0AAP0WSG7_LIQFO</name>